<protein>
    <submittedName>
        <fullName evidence="1">Uncharacterized protein</fullName>
    </submittedName>
</protein>
<evidence type="ECO:0000313" key="2">
    <source>
        <dbReference type="Proteomes" id="UP000618445"/>
    </source>
</evidence>
<sequence>MANLNVDYPAYPSIEFSEKDFSNSLGSYYAYKKIAQPIKGVWEADVFYNQGELVDNAGWAFFLVNGVFQKLSIASCRKLADGNYNLCVCI</sequence>
<accession>A0ABR8C8T4</accession>
<evidence type="ECO:0000313" key="1">
    <source>
        <dbReference type="EMBL" id="MBD2316678.1"/>
    </source>
</evidence>
<organism evidence="1 2">
    <name type="scientific">Phormidium tenue FACHB-1050</name>
    <dbReference type="NCBI Taxonomy" id="2692857"/>
    <lineage>
        <taxon>Bacteria</taxon>
        <taxon>Bacillati</taxon>
        <taxon>Cyanobacteriota</taxon>
        <taxon>Cyanophyceae</taxon>
        <taxon>Oscillatoriophycideae</taxon>
        <taxon>Oscillatoriales</taxon>
        <taxon>Oscillatoriaceae</taxon>
        <taxon>Phormidium</taxon>
    </lineage>
</organism>
<name>A0ABR8C8T4_9CYAN</name>
<reference evidence="1 2" key="1">
    <citation type="journal article" date="2020" name="ISME J.">
        <title>Comparative genomics reveals insights into cyanobacterial evolution and habitat adaptation.</title>
        <authorList>
            <person name="Chen M.Y."/>
            <person name="Teng W.K."/>
            <person name="Zhao L."/>
            <person name="Hu C.X."/>
            <person name="Zhou Y.K."/>
            <person name="Han B.P."/>
            <person name="Song L.R."/>
            <person name="Shu W.S."/>
        </authorList>
    </citation>
    <scope>NUCLEOTIDE SEQUENCE [LARGE SCALE GENOMIC DNA]</scope>
    <source>
        <strain evidence="1 2">FACHB-1050</strain>
    </source>
</reference>
<keyword evidence="2" id="KW-1185">Reference proteome</keyword>
<dbReference type="RefSeq" id="WP_190577564.1">
    <property type="nucleotide sequence ID" value="NZ_CAWPQU010000078.1"/>
</dbReference>
<comment type="caution">
    <text evidence="1">The sequence shown here is derived from an EMBL/GenBank/DDBJ whole genome shotgun (WGS) entry which is preliminary data.</text>
</comment>
<dbReference type="EMBL" id="JACJQY010000008">
    <property type="protein sequence ID" value="MBD2316678.1"/>
    <property type="molecule type" value="Genomic_DNA"/>
</dbReference>
<gene>
    <name evidence="1" type="ORF">H6G05_07440</name>
</gene>
<dbReference type="Proteomes" id="UP000618445">
    <property type="component" value="Unassembled WGS sequence"/>
</dbReference>
<proteinExistence type="predicted"/>